<dbReference type="Proteomes" id="UP000593562">
    <property type="component" value="Unassembled WGS sequence"/>
</dbReference>
<dbReference type="AlphaFoldDB" id="A0A7J7D5R4"/>
<dbReference type="GO" id="GO:0006511">
    <property type="term" value="P:ubiquitin-dependent protein catabolic process"/>
    <property type="evidence" value="ECO:0007669"/>
    <property type="project" value="InterPro"/>
</dbReference>
<keyword evidence="3" id="KW-0833">Ubl conjugation pathway</keyword>
<evidence type="ECO:0000256" key="2">
    <source>
        <dbReference type="ARBA" id="ARBA00009993"/>
    </source>
</evidence>
<organism evidence="5 6">
    <name type="scientific">Tripterygium wilfordii</name>
    <name type="common">Thunder God vine</name>
    <dbReference type="NCBI Taxonomy" id="458696"/>
    <lineage>
        <taxon>Eukaryota</taxon>
        <taxon>Viridiplantae</taxon>
        <taxon>Streptophyta</taxon>
        <taxon>Embryophyta</taxon>
        <taxon>Tracheophyta</taxon>
        <taxon>Spermatophyta</taxon>
        <taxon>Magnoliopsida</taxon>
        <taxon>eudicotyledons</taxon>
        <taxon>Gunneridae</taxon>
        <taxon>Pentapetalae</taxon>
        <taxon>rosids</taxon>
        <taxon>fabids</taxon>
        <taxon>Celastrales</taxon>
        <taxon>Celastraceae</taxon>
        <taxon>Tripterygium</taxon>
    </lineage>
</organism>
<dbReference type="EMBL" id="JAAARO010000010">
    <property type="protein sequence ID" value="KAF5741653.1"/>
    <property type="molecule type" value="Genomic_DNA"/>
</dbReference>
<dbReference type="InterPro" id="IPR001232">
    <property type="entry name" value="SKP1-like"/>
</dbReference>
<dbReference type="Gene3D" id="3.30.710.10">
    <property type="entry name" value="Potassium Channel Kv1.1, Chain A"/>
    <property type="match status" value="1"/>
</dbReference>
<evidence type="ECO:0000256" key="3">
    <source>
        <dbReference type="ARBA" id="ARBA00022786"/>
    </source>
</evidence>
<dbReference type="PANTHER" id="PTHR11165">
    <property type="entry name" value="SKP1"/>
    <property type="match status" value="1"/>
</dbReference>
<dbReference type="Pfam" id="PF03931">
    <property type="entry name" value="Skp1_POZ"/>
    <property type="match status" value="1"/>
</dbReference>
<sequence>MTPRASCSTRVSCAEFGIPTPNVSSAILVKVLGYCKKHVESSKDEHLTAWDAEFVIMDKSMLLDLTVAANYLDIKDLLELICQAVATRVLRRLD</sequence>
<dbReference type="InterPro" id="IPR036296">
    <property type="entry name" value="SKP1-like_dim_sf"/>
</dbReference>
<reference evidence="5 6" key="1">
    <citation type="journal article" date="2020" name="Nat. Commun.">
        <title>Genome of Tripterygium wilfordii and identification of cytochrome P450 involved in triptolide biosynthesis.</title>
        <authorList>
            <person name="Tu L."/>
            <person name="Su P."/>
            <person name="Zhang Z."/>
            <person name="Gao L."/>
            <person name="Wang J."/>
            <person name="Hu T."/>
            <person name="Zhou J."/>
            <person name="Zhang Y."/>
            <person name="Zhao Y."/>
            <person name="Liu Y."/>
            <person name="Song Y."/>
            <person name="Tong Y."/>
            <person name="Lu Y."/>
            <person name="Yang J."/>
            <person name="Xu C."/>
            <person name="Jia M."/>
            <person name="Peters R.J."/>
            <person name="Huang L."/>
            <person name="Gao W."/>
        </authorList>
    </citation>
    <scope>NUCLEOTIDE SEQUENCE [LARGE SCALE GENOMIC DNA]</scope>
    <source>
        <strain evidence="6">cv. XIE 37</strain>
        <tissue evidence="5">Leaf</tissue>
    </source>
</reference>
<dbReference type="InParanoid" id="A0A7J7D5R4"/>
<protein>
    <submittedName>
        <fullName evidence="5">E3 ubiquitin ligase SCF complex subunit SKP1/ASK1 family protein</fullName>
    </submittedName>
</protein>
<dbReference type="SMART" id="SM00512">
    <property type="entry name" value="Skp1"/>
    <property type="match status" value="1"/>
</dbReference>
<dbReference type="SUPFAM" id="SSF81382">
    <property type="entry name" value="Skp1 dimerisation domain-like"/>
    <property type="match status" value="1"/>
</dbReference>
<proteinExistence type="inferred from homology"/>
<evidence type="ECO:0000313" key="5">
    <source>
        <dbReference type="EMBL" id="KAF5741653.1"/>
    </source>
</evidence>
<gene>
    <name evidence="5" type="ORF">HS088_TW10G00657</name>
</gene>
<comment type="caution">
    <text evidence="5">The sequence shown here is derived from an EMBL/GenBank/DDBJ whole genome shotgun (WGS) entry which is preliminary data.</text>
</comment>
<feature type="domain" description="SKP1 component POZ" evidence="4">
    <location>
        <begin position="14"/>
        <end position="39"/>
    </location>
</feature>
<accession>A0A7J7D5R4</accession>
<keyword evidence="6" id="KW-1185">Reference proteome</keyword>
<evidence type="ECO:0000256" key="1">
    <source>
        <dbReference type="ARBA" id="ARBA00004906"/>
    </source>
</evidence>
<evidence type="ECO:0000259" key="4">
    <source>
        <dbReference type="Pfam" id="PF03931"/>
    </source>
</evidence>
<dbReference type="UniPathway" id="UPA00143"/>
<dbReference type="GO" id="GO:0016567">
    <property type="term" value="P:protein ubiquitination"/>
    <property type="evidence" value="ECO:0007669"/>
    <property type="project" value="UniProtKB-UniPathway"/>
</dbReference>
<dbReference type="InterPro" id="IPR011333">
    <property type="entry name" value="SKP1/BTB/POZ_sf"/>
</dbReference>
<evidence type="ECO:0000313" key="6">
    <source>
        <dbReference type="Proteomes" id="UP000593562"/>
    </source>
</evidence>
<dbReference type="InterPro" id="IPR016897">
    <property type="entry name" value="SKP1"/>
</dbReference>
<dbReference type="InterPro" id="IPR016073">
    <property type="entry name" value="Skp1_comp_POZ"/>
</dbReference>
<dbReference type="GO" id="GO:0009867">
    <property type="term" value="P:jasmonic acid mediated signaling pathway"/>
    <property type="evidence" value="ECO:0007669"/>
    <property type="project" value="UniProtKB-ARBA"/>
</dbReference>
<comment type="pathway">
    <text evidence="1">Protein modification; protein ubiquitination.</text>
</comment>
<comment type="similarity">
    <text evidence="2">Belongs to the SKP1 family.</text>
</comment>
<dbReference type="SUPFAM" id="SSF54695">
    <property type="entry name" value="POZ domain"/>
    <property type="match status" value="1"/>
</dbReference>
<name>A0A7J7D5R4_TRIWF</name>